<dbReference type="Pfam" id="PF00563">
    <property type="entry name" value="EAL"/>
    <property type="match status" value="1"/>
</dbReference>
<protein>
    <submittedName>
        <fullName evidence="3">EAL domain-containing protein</fullName>
    </submittedName>
</protein>
<dbReference type="CDD" id="cd01949">
    <property type="entry name" value="GGDEF"/>
    <property type="match status" value="1"/>
</dbReference>
<evidence type="ECO:0000259" key="1">
    <source>
        <dbReference type="PROSITE" id="PS50883"/>
    </source>
</evidence>
<evidence type="ECO:0000313" key="3">
    <source>
        <dbReference type="EMBL" id="MXO85991.1"/>
    </source>
</evidence>
<dbReference type="InterPro" id="IPR029787">
    <property type="entry name" value="Nucleotide_cyclase"/>
</dbReference>
<accession>A0A844ZBR9</accession>
<dbReference type="SMART" id="SM00267">
    <property type="entry name" value="GGDEF"/>
    <property type="match status" value="1"/>
</dbReference>
<dbReference type="Gene3D" id="3.30.70.270">
    <property type="match status" value="1"/>
</dbReference>
<dbReference type="PANTHER" id="PTHR44757">
    <property type="entry name" value="DIGUANYLATE CYCLASE DGCP"/>
    <property type="match status" value="1"/>
</dbReference>
<dbReference type="AlphaFoldDB" id="A0A844ZBR9"/>
<dbReference type="Pfam" id="PF00990">
    <property type="entry name" value="GGDEF"/>
    <property type="match status" value="1"/>
</dbReference>
<dbReference type="InterPro" id="IPR001633">
    <property type="entry name" value="EAL_dom"/>
</dbReference>
<evidence type="ECO:0000313" key="4">
    <source>
        <dbReference type="Proteomes" id="UP000433104"/>
    </source>
</evidence>
<dbReference type="SMART" id="SM00052">
    <property type="entry name" value="EAL"/>
    <property type="match status" value="1"/>
</dbReference>
<dbReference type="Gene3D" id="3.30.450.20">
    <property type="entry name" value="PAS domain"/>
    <property type="match status" value="1"/>
</dbReference>
<keyword evidence="4" id="KW-1185">Reference proteome</keyword>
<organism evidence="3 4">
    <name type="scientific">Parapontixanthobacter aurantiacus</name>
    <dbReference type="NCBI Taxonomy" id="1463599"/>
    <lineage>
        <taxon>Bacteria</taxon>
        <taxon>Pseudomonadati</taxon>
        <taxon>Pseudomonadota</taxon>
        <taxon>Alphaproteobacteria</taxon>
        <taxon>Sphingomonadales</taxon>
        <taxon>Erythrobacteraceae</taxon>
        <taxon>Parapontixanthobacter</taxon>
    </lineage>
</organism>
<dbReference type="PANTHER" id="PTHR44757:SF2">
    <property type="entry name" value="BIOFILM ARCHITECTURE MAINTENANCE PROTEIN MBAA"/>
    <property type="match status" value="1"/>
</dbReference>
<comment type="caution">
    <text evidence="3">The sequence shown here is derived from an EMBL/GenBank/DDBJ whole genome shotgun (WGS) entry which is preliminary data.</text>
</comment>
<dbReference type="SUPFAM" id="SSF55073">
    <property type="entry name" value="Nucleotide cyclase"/>
    <property type="match status" value="1"/>
</dbReference>
<sequence>MKWMIARPTRLAFWSRKHSESTCQSPASASDDVERASRLMTYAEKFEDRWFWETDSEGRLTYLSESVSEQIEAFGIRTIGEPLANVFKLDQSEYEHARSLQFHLVSRTPFAGYPVRGQKGLSESWWSMSGRPWVDDFGQYRGFIGSGTDLTKSRKQEATIKRLALTDSLTELANRQRMQDTLNALLEASSNGGSTPSILLLDLDGFKAVNDTLGHPAGDALLVQVSRRLLKAVGQAGIVGRLGGDEFEVLVPACDDRTILSELASKIIEKVSEPYLLNGCAATVSCSIGISVADESDPKAETLIRNADIALYAAKDGGRATYRFYEEQMLARAKWRKELEDDLRLALNADQLGLIYQPIVNTITEKLVGFEALLRWEHPTRGAVSPGEFIPIAEESGLIQQIGQWVLRTATMDLARFPEDLRVAVNVSPIQFSNPDLLTILTNALAESQISPDRLELEITESVFLNDEDASRKTFAALKSLGVRLALDDFGTGYSSLAYLKNAPFDKIKIDQSFVKGAIDPKSRNSAIIEAIVSLSRTLGMETTAEGVEHQDEIELIRSLGCSHIQGYVYGRGAPINQLLPALATGSRIVRPIGPKRSRSRRASLLRSGKLVVHEEPQTVRIRNISETGALIDDAEFNEQMVGVKVLVEALQDELRWAEIRWVETKKAGIEFCEPIDRKVFESNFLQFNKK</sequence>
<dbReference type="InterPro" id="IPR043128">
    <property type="entry name" value="Rev_trsase/Diguanyl_cyclase"/>
</dbReference>
<dbReference type="PROSITE" id="PS50883">
    <property type="entry name" value="EAL"/>
    <property type="match status" value="1"/>
</dbReference>
<gene>
    <name evidence="3" type="ORF">GRI38_08085</name>
</gene>
<dbReference type="EMBL" id="WTYW01000001">
    <property type="protein sequence ID" value="MXO85991.1"/>
    <property type="molecule type" value="Genomic_DNA"/>
</dbReference>
<evidence type="ECO:0000259" key="2">
    <source>
        <dbReference type="PROSITE" id="PS50887"/>
    </source>
</evidence>
<dbReference type="Gene3D" id="3.20.20.450">
    <property type="entry name" value="EAL domain"/>
    <property type="match status" value="1"/>
</dbReference>
<dbReference type="InterPro" id="IPR052155">
    <property type="entry name" value="Biofilm_reg_signaling"/>
</dbReference>
<dbReference type="InterPro" id="IPR000160">
    <property type="entry name" value="GGDEF_dom"/>
</dbReference>
<dbReference type="CDD" id="cd01948">
    <property type="entry name" value="EAL"/>
    <property type="match status" value="1"/>
</dbReference>
<dbReference type="InterPro" id="IPR035919">
    <property type="entry name" value="EAL_sf"/>
</dbReference>
<dbReference type="Proteomes" id="UP000433104">
    <property type="component" value="Unassembled WGS sequence"/>
</dbReference>
<feature type="domain" description="GGDEF" evidence="2">
    <location>
        <begin position="194"/>
        <end position="327"/>
    </location>
</feature>
<name>A0A844ZBR9_9SPHN</name>
<feature type="domain" description="EAL" evidence="1">
    <location>
        <begin position="336"/>
        <end position="587"/>
    </location>
</feature>
<proteinExistence type="predicted"/>
<dbReference type="SUPFAM" id="SSF141868">
    <property type="entry name" value="EAL domain-like"/>
    <property type="match status" value="1"/>
</dbReference>
<dbReference type="NCBIfam" id="TIGR00254">
    <property type="entry name" value="GGDEF"/>
    <property type="match status" value="1"/>
</dbReference>
<reference evidence="3 4" key="1">
    <citation type="submission" date="2019-12" db="EMBL/GenBank/DDBJ databases">
        <title>Genomic-based taxomic classification of the family Erythrobacteraceae.</title>
        <authorList>
            <person name="Xu L."/>
        </authorList>
    </citation>
    <scope>NUCLEOTIDE SEQUENCE [LARGE SCALE GENOMIC DNA]</scope>
    <source>
        <strain evidence="3 4">MCCC 1A09962</strain>
    </source>
</reference>
<dbReference type="PROSITE" id="PS50887">
    <property type="entry name" value="GGDEF"/>
    <property type="match status" value="1"/>
</dbReference>